<dbReference type="PANTHER" id="PTHR30480:SF14">
    <property type="entry name" value="HYDROLASE, PUTATIVE (AFU_ORTHOLOGUE AFUA_4G13770)-RELATED"/>
    <property type="match status" value="1"/>
</dbReference>
<dbReference type="GO" id="GO:0004553">
    <property type="term" value="F:hydrolase activity, hydrolyzing O-glycosyl compounds"/>
    <property type="evidence" value="ECO:0007669"/>
    <property type="project" value="InterPro"/>
</dbReference>
<evidence type="ECO:0000256" key="3">
    <source>
        <dbReference type="ARBA" id="ARBA00023180"/>
    </source>
</evidence>
<proteinExistence type="inferred from homology"/>
<dbReference type="Gene3D" id="3.20.20.300">
    <property type="entry name" value="Glycoside hydrolase, family 3, N-terminal domain"/>
    <property type="match status" value="1"/>
</dbReference>
<dbReference type="InterPro" id="IPR017853">
    <property type="entry name" value="GH"/>
</dbReference>
<dbReference type="GO" id="GO:0009254">
    <property type="term" value="P:peptidoglycan turnover"/>
    <property type="evidence" value="ECO:0007669"/>
    <property type="project" value="TreeGrafter"/>
</dbReference>
<comment type="similarity">
    <text evidence="1">Belongs to the glycosyl hydrolase 3 family.</text>
</comment>
<keyword evidence="2" id="KW-0378">Hydrolase</keyword>
<dbReference type="InterPro" id="IPR050226">
    <property type="entry name" value="NagZ_Beta-hexosaminidase"/>
</dbReference>
<evidence type="ECO:0000256" key="1">
    <source>
        <dbReference type="ARBA" id="ARBA00005336"/>
    </source>
</evidence>
<feature type="signal peptide" evidence="7">
    <location>
        <begin position="1"/>
        <end position="19"/>
    </location>
</feature>
<keyword evidence="3" id="KW-0325">Glycoprotein</keyword>
<reference evidence="9" key="1">
    <citation type="journal article" date="2014" name="PLoS Genet.">
        <title>Signature Gene Expression Reveals Novel Clues to the Molecular Mechanisms of Dimorphic Transition in Penicillium marneffei.</title>
        <authorList>
            <person name="Yang E."/>
            <person name="Wang G."/>
            <person name="Cai J."/>
            <person name="Woo P.C."/>
            <person name="Lau S.K."/>
            <person name="Yuen K.-Y."/>
            <person name="Chow W.-N."/>
            <person name="Lin X."/>
        </authorList>
    </citation>
    <scope>NUCLEOTIDE SEQUENCE [LARGE SCALE GENOMIC DNA]</scope>
    <source>
        <strain evidence="9">PM1</strain>
    </source>
</reference>
<dbReference type="InterPro" id="IPR001764">
    <property type="entry name" value="Glyco_hydro_3_N"/>
</dbReference>
<evidence type="ECO:0000256" key="5">
    <source>
        <dbReference type="ARBA" id="ARBA00023295"/>
    </source>
</evidence>
<keyword evidence="4" id="KW-0119">Carbohydrate metabolism</keyword>
<dbReference type="SUPFAM" id="SSF51445">
    <property type="entry name" value="(Trans)glycosidases"/>
    <property type="match status" value="1"/>
</dbReference>
<organism evidence="9">
    <name type="scientific">Talaromyces marneffei PM1</name>
    <dbReference type="NCBI Taxonomy" id="1077442"/>
    <lineage>
        <taxon>Eukaryota</taxon>
        <taxon>Fungi</taxon>
        <taxon>Dikarya</taxon>
        <taxon>Ascomycota</taxon>
        <taxon>Pezizomycotina</taxon>
        <taxon>Eurotiomycetes</taxon>
        <taxon>Eurotiomycetidae</taxon>
        <taxon>Eurotiales</taxon>
        <taxon>Trichocomaceae</taxon>
        <taxon>Talaromyces</taxon>
        <taxon>Talaromyces sect. Talaromyces</taxon>
    </lineage>
</organism>
<evidence type="ECO:0000256" key="7">
    <source>
        <dbReference type="SAM" id="SignalP"/>
    </source>
</evidence>
<evidence type="ECO:0000256" key="6">
    <source>
        <dbReference type="SAM" id="MobiDB-lite"/>
    </source>
</evidence>
<feature type="region of interest" description="Disordered" evidence="6">
    <location>
        <begin position="107"/>
        <end position="130"/>
    </location>
</feature>
<feature type="chain" id="PRO_5001892150" evidence="7">
    <location>
        <begin position="20"/>
        <end position="357"/>
    </location>
</feature>
<dbReference type="PANTHER" id="PTHR30480">
    <property type="entry name" value="BETA-HEXOSAMINIDASE-RELATED"/>
    <property type="match status" value="1"/>
</dbReference>
<gene>
    <name evidence="9" type="ORF">GQ26_0241060</name>
</gene>
<dbReference type="Pfam" id="PF00933">
    <property type="entry name" value="Glyco_hydro_3"/>
    <property type="match status" value="1"/>
</dbReference>
<comment type="caution">
    <text evidence="9">The sequence shown here is derived from an EMBL/GenBank/DDBJ whole genome shotgun (WGS) entry which is preliminary data.</text>
</comment>
<accession>A0A093UZ80</accession>
<dbReference type="EMBL" id="JPOX01000024">
    <property type="protein sequence ID" value="KFX45255.1"/>
    <property type="molecule type" value="Genomic_DNA"/>
</dbReference>
<evidence type="ECO:0000256" key="2">
    <source>
        <dbReference type="ARBA" id="ARBA00022801"/>
    </source>
</evidence>
<evidence type="ECO:0000259" key="8">
    <source>
        <dbReference type="Pfam" id="PF00933"/>
    </source>
</evidence>
<name>A0A093UZ80_TALMA</name>
<protein>
    <submittedName>
        <fullName evidence="9">Beta-hexosaminidase</fullName>
    </submittedName>
</protein>
<evidence type="ECO:0000256" key="4">
    <source>
        <dbReference type="ARBA" id="ARBA00023277"/>
    </source>
</evidence>
<evidence type="ECO:0000313" key="9">
    <source>
        <dbReference type="EMBL" id="KFX45255.1"/>
    </source>
</evidence>
<keyword evidence="5" id="KW-0326">Glycosidase</keyword>
<sequence>MKSFAALLLALYSLQPVQASRAISLTAQAGLHVIYSYSGSTPPAELTTLIKQGLVGGVILFGGNVNSNLPGTINSWQKAYASSPAYIGSPLLIMTDQEGGKVRRLPGGPISSEKVIGESSNPEQSASQAGSDAAAALGAYNMNTNLAPVLDVFRTPGDFEDQYQRSYSDNATLAGICGAAFTTAQQGAGYIATAKHFPGLGSASSTENTDEVPVTLNLTIGEIRAVDEIPYYNAIAAGIDMIMPSWALYPDFDSQYPSGLSEKWLKQELRGRLGFQGVTISDAIEAGALTAFGSDSQRAVLASGAGMDIILAAAQNVTQGKTIVNALANALNSGALDTVEFSAATQRIIQLRKKLLA</sequence>
<dbReference type="HOGENOM" id="CLU_008392_0_1_1"/>
<dbReference type="GO" id="GO:0005975">
    <property type="term" value="P:carbohydrate metabolic process"/>
    <property type="evidence" value="ECO:0007669"/>
    <property type="project" value="InterPro"/>
</dbReference>
<feature type="domain" description="Glycoside hydrolase family 3 N-terminal" evidence="8">
    <location>
        <begin position="42"/>
        <end position="351"/>
    </location>
</feature>
<dbReference type="InterPro" id="IPR036962">
    <property type="entry name" value="Glyco_hydro_3_N_sf"/>
</dbReference>
<keyword evidence="7" id="KW-0732">Signal</keyword>
<dbReference type="eggNOG" id="ENOG502SJNP">
    <property type="taxonomic scope" value="Eukaryota"/>
</dbReference>
<dbReference type="AlphaFoldDB" id="A0A093UZ80"/>